<gene>
    <name evidence="1" type="ORF">GCM10023149_20730</name>
</gene>
<evidence type="ECO:0000313" key="2">
    <source>
        <dbReference type="Proteomes" id="UP001500582"/>
    </source>
</evidence>
<sequence length="363" mass="42542">MRSTLDVPIDMFEYVANPSIVNLFSVSDLNECSKALVDTVLDKITISRSGDETFLFFSQPNQLYKKPIYKLKNGNYLVVDHRVLLNAMSGLLQKKCSEIIKNKNRITQARDKYLERKVEQIFRDFYAWNKSVKILPSYYLEHGGSERDLLRLAGKTALIIEAKAGKVREPMYDPDKDYNGIWQDFKETIDYGYVQAYSVKEKLIARKPFDVYDKKMNVLQTIDPKVIKEIYTLIVTYHKFGHVQSDLQMMLDLFDDDDHFPWAVCIDDLEIFLLGLIKLNMSEKDFYRFLYQRRNLHGQLIVNDEGQITGQFLTHKRILLQTGTYRFSPKDDYIYDQLYSTGLGFKKERGMARKTDPKFLKIV</sequence>
<protein>
    <submittedName>
        <fullName evidence="1">Uncharacterized protein</fullName>
    </submittedName>
</protein>
<dbReference type="Proteomes" id="UP001500582">
    <property type="component" value="Unassembled WGS sequence"/>
</dbReference>
<accession>A0ABP8GBR2</accession>
<evidence type="ECO:0000313" key="1">
    <source>
        <dbReference type="EMBL" id="GAA4321093.1"/>
    </source>
</evidence>
<comment type="caution">
    <text evidence="1">The sequence shown here is derived from an EMBL/GenBank/DDBJ whole genome shotgun (WGS) entry which is preliminary data.</text>
</comment>
<name>A0ABP8GBR2_9SPHI</name>
<reference evidence="2" key="1">
    <citation type="journal article" date="2019" name="Int. J. Syst. Evol. Microbiol.">
        <title>The Global Catalogue of Microorganisms (GCM) 10K type strain sequencing project: providing services to taxonomists for standard genome sequencing and annotation.</title>
        <authorList>
            <consortium name="The Broad Institute Genomics Platform"/>
            <consortium name="The Broad Institute Genome Sequencing Center for Infectious Disease"/>
            <person name="Wu L."/>
            <person name="Ma J."/>
        </authorList>
    </citation>
    <scope>NUCLEOTIDE SEQUENCE [LARGE SCALE GENOMIC DNA]</scope>
    <source>
        <strain evidence="2">JCM 17705</strain>
    </source>
</reference>
<proteinExistence type="predicted"/>
<dbReference type="EMBL" id="BAABFT010000004">
    <property type="protein sequence ID" value="GAA4321093.1"/>
    <property type="molecule type" value="Genomic_DNA"/>
</dbReference>
<keyword evidence="2" id="KW-1185">Reference proteome</keyword>
<organism evidence="1 2">
    <name type="scientific">Mucilaginibacter gynuensis</name>
    <dbReference type="NCBI Taxonomy" id="1302236"/>
    <lineage>
        <taxon>Bacteria</taxon>
        <taxon>Pseudomonadati</taxon>
        <taxon>Bacteroidota</taxon>
        <taxon>Sphingobacteriia</taxon>
        <taxon>Sphingobacteriales</taxon>
        <taxon>Sphingobacteriaceae</taxon>
        <taxon>Mucilaginibacter</taxon>
    </lineage>
</organism>